<accession>A0ABT1X580</accession>
<keyword evidence="4" id="KW-1185">Reference proteome</keyword>
<keyword evidence="1" id="KW-1133">Transmembrane helix</keyword>
<proteinExistence type="predicted"/>
<dbReference type="RefSeq" id="WP_257716925.1">
    <property type="nucleotide sequence ID" value="NZ_JANJOU010000010.1"/>
</dbReference>
<protein>
    <submittedName>
        <fullName evidence="3">Fatty acid desaturase</fullName>
        <ecNumber evidence="3">1.14.19.-</ecNumber>
    </submittedName>
</protein>
<dbReference type="EC" id="1.14.19.-" evidence="3"/>
<feature type="transmembrane region" description="Helical" evidence="1">
    <location>
        <begin position="25"/>
        <end position="44"/>
    </location>
</feature>
<keyword evidence="3" id="KW-0560">Oxidoreductase</keyword>
<dbReference type="Pfam" id="PF00487">
    <property type="entry name" value="FA_desaturase"/>
    <property type="match status" value="1"/>
</dbReference>
<organism evidence="3 4">
    <name type="scientific">Roseomonas populi</name>
    <dbReference type="NCBI Taxonomy" id="3121582"/>
    <lineage>
        <taxon>Bacteria</taxon>
        <taxon>Pseudomonadati</taxon>
        <taxon>Pseudomonadota</taxon>
        <taxon>Alphaproteobacteria</taxon>
        <taxon>Acetobacterales</taxon>
        <taxon>Roseomonadaceae</taxon>
        <taxon>Roseomonas</taxon>
    </lineage>
</organism>
<dbReference type="PANTHER" id="PTHR12879:SF8">
    <property type="entry name" value="SPHINGOLIPID DELTA(4)-DESATURASE DES1"/>
    <property type="match status" value="1"/>
</dbReference>
<comment type="caution">
    <text evidence="3">The sequence shown here is derived from an EMBL/GenBank/DDBJ whole genome shotgun (WGS) entry which is preliminary data.</text>
</comment>
<dbReference type="EMBL" id="JANJOU010000010">
    <property type="protein sequence ID" value="MCR0983261.1"/>
    <property type="molecule type" value="Genomic_DNA"/>
</dbReference>
<feature type="transmembrane region" description="Helical" evidence="1">
    <location>
        <begin position="181"/>
        <end position="204"/>
    </location>
</feature>
<feature type="domain" description="Fatty acid desaturase" evidence="2">
    <location>
        <begin position="48"/>
        <end position="286"/>
    </location>
</feature>
<dbReference type="PANTHER" id="PTHR12879">
    <property type="entry name" value="SPHINGOLIPID DELTA 4 DESATURASE/C-4 HYDROXYLASE PROTEIN DES2"/>
    <property type="match status" value="1"/>
</dbReference>
<reference evidence="3 4" key="1">
    <citation type="submission" date="2022-06" db="EMBL/GenBank/DDBJ databases">
        <title>Roseomonas CN29.</title>
        <authorList>
            <person name="Cheng Y."/>
            <person name="He X."/>
        </authorList>
    </citation>
    <scope>NUCLEOTIDE SEQUENCE [LARGE SCALE GENOMIC DNA]</scope>
    <source>
        <strain evidence="3 4">CN29</strain>
    </source>
</reference>
<dbReference type="Proteomes" id="UP001524642">
    <property type="component" value="Unassembled WGS sequence"/>
</dbReference>
<dbReference type="InterPro" id="IPR005804">
    <property type="entry name" value="FA_desaturase_dom"/>
</dbReference>
<evidence type="ECO:0000313" key="4">
    <source>
        <dbReference type="Proteomes" id="UP001524642"/>
    </source>
</evidence>
<evidence type="ECO:0000313" key="3">
    <source>
        <dbReference type="EMBL" id="MCR0983261.1"/>
    </source>
</evidence>
<gene>
    <name evidence="3" type="ORF">NRP21_14490</name>
</gene>
<keyword evidence="1" id="KW-0812">Transmembrane</keyword>
<feature type="transmembrane region" description="Helical" evidence="1">
    <location>
        <begin position="50"/>
        <end position="69"/>
    </location>
</feature>
<evidence type="ECO:0000259" key="2">
    <source>
        <dbReference type="Pfam" id="PF00487"/>
    </source>
</evidence>
<name>A0ABT1X580_9PROT</name>
<keyword evidence="1" id="KW-0472">Membrane</keyword>
<dbReference type="GO" id="GO:0016491">
    <property type="term" value="F:oxidoreductase activity"/>
    <property type="evidence" value="ECO:0007669"/>
    <property type="project" value="UniProtKB-KW"/>
</dbReference>
<sequence>MSATVMAAPKPREMMHLNTRSDARGWARLGVHLALILATGWLVAVSPPLLVVPAMLLAGVVQAALFAPIHETCHYTAFKSRRVNAVVGWLVALPALRNWHFYQAFHLAHHKHTQDPEHDPELSPPPPGDLPAYVARVVGLPYWRAQLTVWARGWKGDLSAYPFIHPASAPRVVRSIRAGSALTVVLAVAVGLAFGWGAVLLFWVGPQLLGQPVLRLYLLTEHTGCTEDSNGLTNTRTMMTVAPVRLLMWEMPYHAEHHLYPFIPFHRLKDAHALLRDRLAHVGTGYAAWHRDHIRALRKVG</sequence>
<evidence type="ECO:0000256" key="1">
    <source>
        <dbReference type="SAM" id="Phobius"/>
    </source>
</evidence>